<dbReference type="Gene3D" id="3.30.160.810">
    <property type="match status" value="1"/>
</dbReference>
<dbReference type="EMBL" id="QFYP01000001">
    <property type="protein sequence ID" value="RAK61613.1"/>
    <property type="molecule type" value="Genomic_DNA"/>
</dbReference>
<dbReference type="InterPro" id="IPR019926">
    <property type="entry name" value="Ribosomal_uL3_CS"/>
</dbReference>
<organism evidence="12 13">
    <name type="scientific">Phenylobacterium hankyongense</name>
    <dbReference type="NCBI Taxonomy" id="1813876"/>
    <lineage>
        <taxon>Bacteria</taxon>
        <taxon>Pseudomonadati</taxon>
        <taxon>Pseudomonadota</taxon>
        <taxon>Alphaproteobacteria</taxon>
        <taxon>Caulobacterales</taxon>
        <taxon>Caulobacteraceae</taxon>
        <taxon>Phenylobacterium</taxon>
    </lineage>
</organism>
<feature type="compositionally biased region" description="Low complexity" evidence="11">
    <location>
        <begin position="240"/>
        <end position="254"/>
    </location>
</feature>
<keyword evidence="5 8" id="KW-0689">Ribosomal protein</keyword>
<dbReference type="PANTHER" id="PTHR11229:SF16">
    <property type="entry name" value="LARGE RIBOSOMAL SUBUNIT PROTEIN UL3C"/>
    <property type="match status" value="1"/>
</dbReference>
<evidence type="ECO:0000256" key="3">
    <source>
        <dbReference type="ARBA" id="ARBA00022730"/>
    </source>
</evidence>
<comment type="function">
    <text evidence="8 10">One of the primary rRNA binding proteins, it binds directly near the 3'-end of the 23S rRNA, where it nucleates assembly of the 50S subunit.</text>
</comment>
<evidence type="ECO:0000256" key="10">
    <source>
        <dbReference type="RuleBase" id="RU003906"/>
    </source>
</evidence>
<dbReference type="GO" id="GO:0003735">
    <property type="term" value="F:structural constituent of ribosome"/>
    <property type="evidence" value="ECO:0007669"/>
    <property type="project" value="UniProtKB-UniRule"/>
</dbReference>
<keyword evidence="4 8" id="KW-0694">RNA-binding</keyword>
<dbReference type="Gene3D" id="2.40.30.10">
    <property type="entry name" value="Translation factors"/>
    <property type="match status" value="1"/>
</dbReference>
<dbReference type="FunFam" id="3.30.160.810:FF:000001">
    <property type="entry name" value="50S ribosomal protein L3"/>
    <property type="match status" value="1"/>
</dbReference>
<dbReference type="Proteomes" id="UP000249842">
    <property type="component" value="Unassembled WGS sequence"/>
</dbReference>
<dbReference type="InterPro" id="IPR000597">
    <property type="entry name" value="Ribosomal_uL3"/>
</dbReference>
<evidence type="ECO:0000256" key="1">
    <source>
        <dbReference type="ARBA" id="ARBA00006540"/>
    </source>
</evidence>
<dbReference type="AlphaFoldDB" id="A0A328B323"/>
<evidence type="ECO:0000256" key="9">
    <source>
        <dbReference type="RuleBase" id="RU003905"/>
    </source>
</evidence>
<gene>
    <name evidence="8" type="primary">rplC</name>
    <name evidence="12" type="ORF">DJ021_18305</name>
</gene>
<comment type="caution">
    <text evidence="12">The sequence shown here is derived from an EMBL/GenBank/DDBJ whole genome shotgun (WGS) entry which is preliminary data.</text>
</comment>
<comment type="subunit">
    <text evidence="8 10">Part of the 50S ribosomal subunit. Forms a cluster with proteins L14 and L19.</text>
</comment>
<dbReference type="HAMAP" id="MF_01325_B">
    <property type="entry name" value="Ribosomal_uL3_B"/>
    <property type="match status" value="1"/>
</dbReference>
<dbReference type="NCBIfam" id="TIGR03625">
    <property type="entry name" value="L3_bact"/>
    <property type="match status" value="1"/>
</dbReference>
<dbReference type="GO" id="GO:0006412">
    <property type="term" value="P:translation"/>
    <property type="evidence" value="ECO:0007669"/>
    <property type="project" value="UniProtKB-UniRule"/>
</dbReference>
<dbReference type="GO" id="GO:0019843">
    <property type="term" value="F:rRNA binding"/>
    <property type="evidence" value="ECO:0007669"/>
    <property type="project" value="UniProtKB-UniRule"/>
</dbReference>
<feature type="region of interest" description="Disordered" evidence="11">
    <location>
        <begin position="221"/>
        <end position="262"/>
    </location>
</feature>
<name>A0A328B323_9CAUL</name>
<evidence type="ECO:0000256" key="7">
    <source>
        <dbReference type="ARBA" id="ARBA00035243"/>
    </source>
</evidence>
<comment type="similarity">
    <text evidence="1 8 9">Belongs to the universal ribosomal protein uL3 family.</text>
</comment>
<feature type="modified residue" description="N5-methylglutamine" evidence="8">
    <location>
        <position position="151"/>
    </location>
</feature>
<evidence type="ECO:0000256" key="8">
    <source>
        <dbReference type="HAMAP-Rule" id="MF_01325"/>
    </source>
</evidence>
<evidence type="ECO:0000256" key="2">
    <source>
        <dbReference type="ARBA" id="ARBA00022481"/>
    </source>
</evidence>
<proteinExistence type="inferred from homology"/>
<dbReference type="RefSeq" id="WP_111458903.1">
    <property type="nucleotide sequence ID" value="NZ_QFYP01000001.1"/>
</dbReference>
<evidence type="ECO:0000256" key="6">
    <source>
        <dbReference type="ARBA" id="ARBA00023274"/>
    </source>
</evidence>
<dbReference type="PANTHER" id="PTHR11229">
    <property type="entry name" value="50S RIBOSOMAL PROTEIN L3"/>
    <property type="match status" value="1"/>
</dbReference>
<dbReference type="GO" id="GO:0022625">
    <property type="term" value="C:cytosolic large ribosomal subunit"/>
    <property type="evidence" value="ECO:0007669"/>
    <property type="project" value="TreeGrafter"/>
</dbReference>
<evidence type="ECO:0000256" key="4">
    <source>
        <dbReference type="ARBA" id="ARBA00022884"/>
    </source>
</evidence>
<protein>
    <recommendedName>
        <fullName evidence="7 8">Large ribosomal subunit protein uL3</fullName>
    </recommendedName>
</protein>
<keyword evidence="13" id="KW-1185">Reference proteome</keyword>
<keyword evidence="6 8" id="KW-0687">Ribonucleoprotein</keyword>
<dbReference type="OrthoDB" id="9806135at2"/>
<evidence type="ECO:0000313" key="13">
    <source>
        <dbReference type="Proteomes" id="UP000249842"/>
    </source>
</evidence>
<dbReference type="InterPro" id="IPR019927">
    <property type="entry name" value="Ribosomal_uL3_bac/org-type"/>
</dbReference>
<dbReference type="PROSITE" id="PS00474">
    <property type="entry name" value="RIBOSOMAL_L3"/>
    <property type="match status" value="1"/>
</dbReference>
<evidence type="ECO:0000256" key="11">
    <source>
        <dbReference type="SAM" id="MobiDB-lite"/>
    </source>
</evidence>
<dbReference type="InterPro" id="IPR009000">
    <property type="entry name" value="Transl_B-barrel_sf"/>
</dbReference>
<keyword evidence="2 8" id="KW-0488">Methylation</keyword>
<keyword evidence="3 8" id="KW-0699">rRNA-binding</keyword>
<comment type="PTM">
    <text evidence="8">Methylated by PrmB.</text>
</comment>
<dbReference type="FunFam" id="2.40.30.10:FF:000004">
    <property type="entry name" value="50S ribosomal protein L3"/>
    <property type="match status" value="1"/>
</dbReference>
<sequence>MRTGVIAKKLGMARFFDEAGSHVPVTVLSLEGCQVVAQRTKDKDGYVALQLGAGFKKPKNTSKALRGHFAKGEVEPKRRLAEFKVSEDNLIDVGAEITADHFLPGQKIDVTGTTVGKGFQGAMKRWNFGGMRATHGVSVSHRAHGSTGQRQDPGKTFAGKKMAGHLGQETVTTLNLTIWRVDVERGLILVRGAVPGTEGSFVRIRDAVKIAAPAGVPTPGAFRKAGQPTAVEAAAEDEAAPAADEPAVQEAPAETPEAGDQA</sequence>
<dbReference type="SUPFAM" id="SSF50447">
    <property type="entry name" value="Translation proteins"/>
    <property type="match status" value="1"/>
</dbReference>
<accession>A0A328B323</accession>
<evidence type="ECO:0000256" key="5">
    <source>
        <dbReference type="ARBA" id="ARBA00022980"/>
    </source>
</evidence>
<reference evidence="13" key="1">
    <citation type="submission" date="2018-05" db="EMBL/GenBank/DDBJ databases">
        <authorList>
            <person name="Li X."/>
        </authorList>
    </citation>
    <scope>NUCLEOTIDE SEQUENCE [LARGE SCALE GENOMIC DNA]</scope>
    <source>
        <strain evidence="13">HKS-05</strain>
    </source>
</reference>
<dbReference type="Pfam" id="PF00297">
    <property type="entry name" value="Ribosomal_L3"/>
    <property type="match status" value="1"/>
</dbReference>
<evidence type="ECO:0000313" key="12">
    <source>
        <dbReference type="EMBL" id="RAK61613.1"/>
    </source>
</evidence>